<comment type="caution">
    <text evidence="1">The sequence shown here is derived from an EMBL/GenBank/DDBJ whole genome shotgun (WGS) entry which is preliminary data.</text>
</comment>
<reference evidence="1 2" key="1">
    <citation type="submission" date="2018-11" db="EMBL/GenBank/DDBJ databases">
        <authorList>
            <person name="Li F."/>
        </authorList>
    </citation>
    <scope>NUCLEOTIDE SEQUENCE [LARGE SCALE GENOMIC DNA]</scope>
    <source>
        <strain evidence="1 2">YS17T</strain>
    </source>
</reference>
<keyword evidence="2" id="KW-1185">Reference proteome</keyword>
<dbReference type="InterPro" id="IPR023214">
    <property type="entry name" value="HAD_sf"/>
</dbReference>
<proteinExistence type="predicted"/>
<evidence type="ECO:0000313" key="2">
    <source>
        <dbReference type="Proteomes" id="UP000275225"/>
    </source>
</evidence>
<evidence type="ECO:0000313" key="1">
    <source>
        <dbReference type="EMBL" id="RQN09965.1"/>
    </source>
</evidence>
<dbReference type="EMBL" id="RQJX01000001">
    <property type="protein sequence ID" value="RQN09965.1"/>
    <property type="molecule type" value="Genomic_DNA"/>
</dbReference>
<dbReference type="OrthoDB" id="9801134at2"/>
<gene>
    <name evidence="1" type="ORF">EHW97_00225</name>
</gene>
<name>A0A3N6X7H0_9ACTN</name>
<dbReference type="InterPro" id="IPR036412">
    <property type="entry name" value="HAD-like_sf"/>
</dbReference>
<dbReference type="Gene3D" id="3.40.50.1000">
    <property type="entry name" value="HAD superfamily/HAD-like"/>
    <property type="match status" value="1"/>
</dbReference>
<accession>A0A3N6X7H0</accession>
<organism evidence="1 2">
    <name type="scientific">Aeromicrobium camelliae</name>
    <dbReference type="NCBI Taxonomy" id="1538144"/>
    <lineage>
        <taxon>Bacteria</taxon>
        <taxon>Bacillati</taxon>
        <taxon>Actinomycetota</taxon>
        <taxon>Actinomycetes</taxon>
        <taxon>Propionibacteriales</taxon>
        <taxon>Nocardioidaceae</taxon>
        <taxon>Aeromicrobium</taxon>
    </lineage>
</organism>
<sequence>MSGRRKAEATADLGDIAIAYGDSITDLPMLRCAEAPCLVAPGRLTRLLGTLVVPGVRVVADVA</sequence>
<dbReference type="AlphaFoldDB" id="A0A3N6X7H0"/>
<protein>
    <submittedName>
        <fullName evidence="1">Uncharacterized protein</fullName>
    </submittedName>
</protein>
<dbReference type="Proteomes" id="UP000275225">
    <property type="component" value="Unassembled WGS sequence"/>
</dbReference>
<dbReference type="SUPFAM" id="SSF56784">
    <property type="entry name" value="HAD-like"/>
    <property type="match status" value="1"/>
</dbReference>